<evidence type="ECO:0000313" key="4">
    <source>
        <dbReference type="Proteomes" id="UP000504844"/>
    </source>
</evidence>
<evidence type="ECO:0000259" key="2">
    <source>
        <dbReference type="PROSITE" id="PS51208"/>
    </source>
</evidence>
<dbReference type="Proteomes" id="UP000504844">
    <property type="component" value="Chromosome"/>
</dbReference>
<sequence length="749" mass="79234">MTFKLSSRISLISLALAMLPGMANAGCSNSGFCGRIIYLGKTVDSKQAVFLSATKTPGKYDVSTTAAFDPHGGGDLPIDTWSKSRPGLRLTVSNYPEDWGGTHILYAYPGENSQLHSRQFVASANQNPDGIVFPPNFKPPVIKPPTRPPVVGITPEVPMAVKPPIATLPEKPPVTGLMPELPMGVKPPIGTIPVKPPVTGVTPELPMGVKPPIGTIPVQPPVTGVTPELPIGVKPPIGTIPAKPPVTGVTPELPVGVKPPIGTIPVQPPVTGVTPELPMGVKPPIGTIPVQPPVTGVTPELPMGVKPPVGTIPAKPPVTGVTPELPMGVKPPIGTIPVKPPVTGVTPELPMGVKPPIGTIPVQPPVTGVTPELPMAVKPPIGTIPAKPPVTGVTPELPVGVKPPIGSRPERPPEGGEIVVATQLPASRELAVVNPCTMQQDPATMVDKNAITDVNCMGMQLEGNNSSNVTAIPTTEGREFGLETRWNTWADSQYVDIRDRRHDLDLSGHSASVALGFDRRLDSGLIAGLSLSLENNQSSAFANDMRNRSNGFNIGPYIAYPYSENWVFDGALTFSHMNNQQHLLVLDGDYSSQRYAISARANGQFPLGEAFIRPKIGVYYAHNRSAAYALSGMIAGYALRLENEKSSVNTGSIDSAIEITQTFYTQNGTPWMPYAELLLGYEFARVNDGKVLTGDLSLADTSPWQGGAKVGVRSLLGRSSSIDVSAAYLSLGQKGLNIWELRLFLSHAF</sequence>
<evidence type="ECO:0000313" key="3">
    <source>
        <dbReference type="EMBL" id="QKJ65986.1"/>
    </source>
</evidence>
<reference evidence="3 4" key="1">
    <citation type="submission" date="2020-05" db="EMBL/GenBank/DDBJ databases">
        <title>Complete genome sequence of Deefgea sp. D17.</title>
        <authorList>
            <person name="Bae J.-W."/>
            <person name="Han J.E."/>
        </authorList>
    </citation>
    <scope>NUCLEOTIDE SEQUENCE [LARGE SCALE GENOMIC DNA]</scope>
    <source>
        <strain evidence="3 4">D17</strain>
    </source>
</reference>
<evidence type="ECO:0000256" key="1">
    <source>
        <dbReference type="SAM" id="SignalP"/>
    </source>
</evidence>
<gene>
    <name evidence="3" type="ORF">HQN60_04245</name>
</gene>
<name>A0A6M8SRQ7_9NEIS</name>
<dbReference type="Pfam" id="PF03797">
    <property type="entry name" value="Autotransporter"/>
    <property type="match status" value="1"/>
</dbReference>
<dbReference type="RefSeq" id="WP_173532490.1">
    <property type="nucleotide sequence ID" value="NZ_CP054143.1"/>
</dbReference>
<feature type="domain" description="Autotransporter" evidence="2">
    <location>
        <begin position="481"/>
        <end position="749"/>
    </location>
</feature>
<dbReference type="KEGG" id="dee:HQN60_04245"/>
<dbReference type="PROSITE" id="PS51208">
    <property type="entry name" value="AUTOTRANSPORTER"/>
    <property type="match status" value="1"/>
</dbReference>
<dbReference type="GO" id="GO:0019867">
    <property type="term" value="C:outer membrane"/>
    <property type="evidence" value="ECO:0007669"/>
    <property type="project" value="InterPro"/>
</dbReference>
<keyword evidence="1" id="KW-0732">Signal</keyword>
<dbReference type="EMBL" id="CP054143">
    <property type="protein sequence ID" value="QKJ65986.1"/>
    <property type="molecule type" value="Genomic_DNA"/>
</dbReference>
<dbReference type="SMART" id="SM00869">
    <property type="entry name" value="Autotransporter"/>
    <property type="match status" value="1"/>
</dbReference>
<dbReference type="SUPFAM" id="SSF103515">
    <property type="entry name" value="Autotransporter"/>
    <property type="match status" value="1"/>
</dbReference>
<proteinExistence type="predicted"/>
<dbReference type="AlphaFoldDB" id="A0A6M8SRQ7"/>
<keyword evidence="4" id="KW-1185">Reference proteome</keyword>
<organism evidence="3 4">
    <name type="scientific">Deefgea piscis</name>
    <dbReference type="NCBI Taxonomy" id="2739061"/>
    <lineage>
        <taxon>Bacteria</taxon>
        <taxon>Pseudomonadati</taxon>
        <taxon>Pseudomonadota</taxon>
        <taxon>Betaproteobacteria</taxon>
        <taxon>Neisseriales</taxon>
        <taxon>Chitinibacteraceae</taxon>
        <taxon>Deefgea</taxon>
    </lineage>
</organism>
<dbReference type="InterPro" id="IPR006315">
    <property type="entry name" value="OM_autotransptr_brl_dom"/>
</dbReference>
<dbReference type="InterPro" id="IPR005546">
    <property type="entry name" value="Autotransporte_beta"/>
</dbReference>
<dbReference type="NCBIfam" id="TIGR01414">
    <property type="entry name" value="autotrans_barl"/>
    <property type="match status" value="1"/>
</dbReference>
<dbReference type="InterPro" id="IPR036709">
    <property type="entry name" value="Autotransporte_beta_dom_sf"/>
</dbReference>
<protein>
    <submittedName>
        <fullName evidence="3">Autotransporter domain-containing protein</fullName>
    </submittedName>
</protein>
<accession>A0A6M8SRQ7</accession>
<dbReference type="Gene3D" id="2.40.128.130">
    <property type="entry name" value="Autotransporter beta-domain"/>
    <property type="match status" value="1"/>
</dbReference>
<feature type="chain" id="PRO_5026948112" evidence="1">
    <location>
        <begin position="26"/>
        <end position="749"/>
    </location>
</feature>
<feature type="signal peptide" evidence="1">
    <location>
        <begin position="1"/>
        <end position="25"/>
    </location>
</feature>